<dbReference type="PROSITE" id="PS51823">
    <property type="entry name" value="CLU"/>
    <property type="match status" value="1"/>
</dbReference>
<keyword evidence="4" id="KW-1185">Reference proteome</keyword>
<dbReference type="RefSeq" id="XP_028534906.1">
    <property type="nucleotide sequence ID" value="XM_028679165.1"/>
</dbReference>
<dbReference type="VEuPathDB" id="PlasmoDB:PRELSG_1411500"/>
<dbReference type="OMA" id="YLHFEHG"/>
<dbReference type="InterPro" id="IPR011990">
    <property type="entry name" value="TPR-like_helical_dom_sf"/>
</dbReference>
<feature type="compositionally biased region" description="Low complexity" evidence="1">
    <location>
        <begin position="160"/>
        <end position="172"/>
    </location>
</feature>
<name>A0A1J1HEA8_PLARL</name>
<evidence type="ECO:0000313" key="3">
    <source>
        <dbReference type="EMBL" id="CRH02386.1"/>
    </source>
</evidence>
<accession>A0A1J1HEA8</accession>
<organism evidence="3 4">
    <name type="scientific">Plasmodium relictum</name>
    <dbReference type="NCBI Taxonomy" id="85471"/>
    <lineage>
        <taxon>Eukaryota</taxon>
        <taxon>Sar</taxon>
        <taxon>Alveolata</taxon>
        <taxon>Apicomplexa</taxon>
        <taxon>Aconoidasida</taxon>
        <taxon>Haemosporida</taxon>
        <taxon>Plasmodiidae</taxon>
        <taxon>Plasmodium</taxon>
        <taxon>Plasmodium (Haemamoeba)</taxon>
    </lineage>
</organism>
<protein>
    <recommendedName>
        <fullName evidence="2">Clu domain-containing protein</fullName>
    </recommendedName>
</protein>
<feature type="region of interest" description="Disordered" evidence="1">
    <location>
        <begin position="136"/>
        <end position="173"/>
    </location>
</feature>
<dbReference type="SUPFAM" id="SSF48452">
    <property type="entry name" value="TPR-like"/>
    <property type="match status" value="1"/>
</dbReference>
<evidence type="ECO:0000259" key="2">
    <source>
        <dbReference type="PROSITE" id="PS51823"/>
    </source>
</evidence>
<evidence type="ECO:0000256" key="1">
    <source>
        <dbReference type="SAM" id="MobiDB-lite"/>
    </source>
</evidence>
<feature type="compositionally biased region" description="Basic and acidic residues" evidence="1">
    <location>
        <begin position="137"/>
        <end position="158"/>
    </location>
</feature>
<dbReference type="KEGG" id="prel:PRELSG_1411500"/>
<evidence type="ECO:0000313" key="4">
    <source>
        <dbReference type="Proteomes" id="UP000220158"/>
    </source>
</evidence>
<dbReference type="EMBL" id="LN835309">
    <property type="protein sequence ID" value="CRH02386.1"/>
    <property type="molecule type" value="Genomic_DNA"/>
</dbReference>
<dbReference type="InterPro" id="IPR025697">
    <property type="entry name" value="CLU_dom"/>
</dbReference>
<dbReference type="OrthoDB" id="626167at2759"/>
<sequence>MDILIKTISSKIRKNTENLKLDKNVIPINDNEFIYFSDYLIDKKNDKKKKESDKEKEKGKNKKKENAKEKFSEILYELKKNIKSRKLNKIIKKTTSLIKKSKINRLILKKKKKSDDDNFLKVRFIIYKNNKRNIPYNDKKEEEENDKNSNKEITKDNAHNSSNNNIKSDISDGFSGKRFKDKYSGNTGYKQKKSHNKEFNLNYTTDFSNEKKYSMIEIKKYEKFFVDDRKVLLKLLKKDNKKHKSKKLKFKREDISEKENRSNSEETSFINKKYRKFNKLKMSSLEEKLQKDSTHLYNINKSTFRKNETNYKKLDNKLREYGANSDSYSVLEKNNNSEINVKDIECSQKLFYKEKEGSDITDKEKFLDSNKKFEYFSNNFSEDDTDSNENILGKNIIDLNIFKNKIKIFSNLIENIEPSRSYNVDISHPLYNFLCKNENSYLSSNWHDRINFAFRNIWGLKDYIYDEKTEGEREKEFYNELESFHMSSKIGACGLIYSLFLKNEKNNNFINYFKKCFVKLSKENYPHIYKIYKPKFDDDLVFLFDSLVFTVILGSEKNNINYNTARKIYSNDLKGKNVLCDCIFNLKKKSRFSLPIASQIDFMGIRIISEPLMPLNENEVPIDVIKDIFKNVNINDYMSEEDKSFVHCQDDMNYNYDSNDINKDYNNNDDRKIKKMSKLKKKKEEYLKKKKEKIFYERLILEIEKYDLTLYDQLKEMSNYVNFNCCILPFGLSNYFECKIFKKRNNVKIFRSIIDNLFIIRGTEEILPPFIFNFKEENFTTRLRYEFIKYYYKRPLSNTTLAINIKYNEFEENVNNLDILKEASKESLNNIDNYVIPKIINLITNFNDSYDITETYHSHGINICNLGYLLNKNKSPEFLSEIICREIICRTLKCIYYEHIHSFIIKVLKKDEQKSDSINNYGNNNNVIHNNYTCNKNMNDGFICCCEKCFTYLFFFPELVPHEFIIRLINLTLNISSADSLKFWKNILIPHCVKKFHINLTDHINIKEIEIYGLFICIEYHFGISFKRECKKDCKVKLPLTLDDMSSFCSIKDHHLFPNIDKLKNIFKPNINKKKHINDCNQNIKYANTHNENIYNRNYSLNYLNKTEEDKKNRTIDKFKNGNIINHIDNKEKKLETKNIYSLLEGIKDENISCHTNSQNKVTENNNNVDNCEFHSFNKKYDRSNKSYYQKTSFFLFYPKSKICFPKYSTWSYKTIEKLFSNIIIQEKFKIKNILKENVINIIDVKENDFLNKNNICTVGSCSKIKSSIYEYNIPCHPYCILNEKMVCINYYRAKKSILLLLNININKNIFEITKNFLYLAYLHFEHGYIKKCLKVCYYIYDTIPNIGVLRRDILILILQCKVKEEKIDDALIVYKLIVMFSKYYDGEYNISTLLCNLLLANYYYDKANSIVYQYNNNKMKEKSLYNRNNEKKINNIKHNDINISTNDTGEEKEEIEDKKLDNIDYIQLKRKYFLKTLYYSKECYKIISIALNDIISHWIYISSLILLGNALVSLNQFQKAIIFYSLSLQYSIKGKMPNFIILQNKCLLADSLKNSGNFEKAIEIAEECLNSLDNSISSTHNLTLYIIFRLAQMKQHVGCKDLIYPNIFLDNVPNAHIKKKISLTDFITFEEKYLNEKSAKYRKEAIDLYTKLYYRLRSKGNYRVVCGKDIFGKFYTKDDLLSIENNTNILEENIERISVVIREILKIKIVSLSTNNQLMLASKLLAIVLSKNSSSFVKELTLKKKGIYKDLLFNHIYELDSINEKLEDNIIYNANNQVNYINEIYNNDYMYDKKKKDTMLNFQLSDFHLNRQKIFFDRSCYTKEYDLISIEKILFDDTYFSIEDICKYCYLKCNKYNKQNLDENNSNSLLNPSKWFDILFYNVMKSTCDHLQLLILIDLTRIFLTPLQKQLLLFRVKSLCNIKDNDKFSEYIQYLLNNEENNILHLTKFLNNKKNFFFGDNLPKEFSNIYKKDLKKNIDFLSNIIVTNPKFLTCPNEFTNSD</sequence>
<gene>
    <name evidence="3" type="ORF">PRELSG_1411500</name>
</gene>
<reference evidence="3 4" key="1">
    <citation type="submission" date="2015-04" db="EMBL/GenBank/DDBJ databases">
        <authorList>
            <consortium name="Pathogen Informatics"/>
        </authorList>
    </citation>
    <scope>NUCLEOTIDE SEQUENCE [LARGE SCALE GENOMIC DNA]</scope>
    <source>
        <strain evidence="3 4">SGS1</strain>
    </source>
</reference>
<dbReference type="Gene3D" id="1.25.40.10">
    <property type="entry name" value="Tetratricopeptide repeat domain"/>
    <property type="match status" value="1"/>
</dbReference>
<feature type="domain" description="Clu" evidence="2">
    <location>
        <begin position="420"/>
        <end position="774"/>
    </location>
</feature>
<dbReference type="GeneID" id="39738546"/>
<proteinExistence type="predicted"/>
<dbReference type="Proteomes" id="UP000220158">
    <property type="component" value="Chromosome 14"/>
</dbReference>